<dbReference type="EMBL" id="PNBA02000006">
    <property type="protein sequence ID" value="KAG6419796.1"/>
    <property type="molecule type" value="Genomic_DNA"/>
</dbReference>
<keyword evidence="2" id="KW-1185">Reference proteome</keyword>
<protein>
    <submittedName>
        <fullName evidence="1">Uncharacterized protein</fullName>
    </submittedName>
</protein>
<gene>
    <name evidence="1" type="ORF">SASPL_116308</name>
</gene>
<accession>A0A8X8XT01</accession>
<organism evidence="1">
    <name type="scientific">Salvia splendens</name>
    <name type="common">Scarlet sage</name>
    <dbReference type="NCBI Taxonomy" id="180675"/>
    <lineage>
        <taxon>Eukaryota</taxon>
        <taxon>Viridiplantae</taxon>
        <taxon>Streptophyta</taxon>
        <taxon>Embryophyta</taxon>
        <taxon>Tracheophyta</taxon>
        <taxon>Spermatophyta</taxon>
        <taxon>Magnoliopsida</taxon>
        <taxon>eudicotyledons</taxon>
        <taxon>Gunneridae</taxon>
        <taxon>Pentapetalae</taxon>
        <taxon>asterids</taxon>
        <taxon>lamiids</taxon>
        <taxon>Lamiales</taxon>
        <taxon>Lamiaceae</taxon>
        <taxon>Nepetoideae</taxon>
        <taxon>Mentheae</taxon>
        <taxon>Salviinae</taxon>
        <taxon>Salvia</taxon>
        <taxon>Salvia subgen. Calosphace</taxon>
        <taxon>core Calosphace</taxon>
    </lineage>
</organism>
<sequence>MACFNPTFAWRDLSGYDIVSYPSYIMKSGLLDRTLRPLGNDVMLANLNFRETLRVKMDTLVSKINLDTMCHGEQYLKDSFVNIVWNMLHGLSVVTFTVKQIDRDYNHVGVVKTVQTMVSVATSYGEIYEVKEWRFKPSGSQMDWE</sequence>
<evidence type="ECO:0000313" key="1">
    <source>
        <dbReference type="EMBL" id="KAG6419796.1"/>
    </source>
</evidence>
<reference evidence="1" key="2">
    <citation type="submission" date="2020-08" db="EMBL/GenBank/DDBJ databases">
        <title>Plant Genome Project.</title>
        <authorList>
            <person name="Zhang R.-G."/>
        </authorList>
    </citation>
    <scope>NUCLEOTIDE SEQUENCE</scope>
    <source>
        <strain evidence="1">Huo1</strain>
        <tissue evidence="1">Leaf</tissue>
    </source>
</reference>
<evidence type="ECO:0000313" key="2">
    <source>
        <dbReference type="Proteomes" id="UP000298416"/>
    </source>
</evidence>
<comment type="caution">
    <text evidence="1">The sequence shown here is derived from an EMBL/GenBank/DDBJ whole genome shotgun (WGS) entry which is preliminary data.</text>
</comment>
<name>A0A8X8XT01_SALSN</name>
<reference evidence="1" key="1">
    <citation type="submission" date="2018-01" db="EMBL/GenBank/DDBJ databases">
        <authorList>
            <person name="Mao J.F."/>
        </authorList>
    </citation>
    <scope>NUCLEOTIDE SEQUENCE</scope>
    <source>
        <strain evidence="1">Huo1</strain>
        <tissue evidence="1">Leaf</tissue>
    </source>
</reference>
<dbReference type="Proteomes" id="UP000298416">
    <property type="component" value="Unassembled WGS sequence"/>
</dbReference>
<dbReference type="AlphaFoldDB" id="A0A8X8XT01"/>
<proteinExistence type="predicted"/>